<dbReference type="AlphaFoldDB" id="A0A1V4HS05"/>
<dbReference type="InterPro" id="IPR011050">
    <property type="entry name" value="Pectin_lyase_fold/virulence"/>
</dbReference>
<dbReference type="OrthoDB" id="2488735at2"/>
<dbReference type="InterPro" id="IPR006626">
    <property type="entry name" value="PbH1"/>
</dbReference>
<dbReference type="GO" id="GO:0005576">
    <property type="term" value="C:extracellular region"/>
    <property type="evidence" value="ECO:0007669"/>
    <property type="project" value="InterPro"/>
</dbReference>
<dbReference type="GO" id="GO:0005975">
    <property type="term" value="P:carbohydrate metabolic process"/>
    <property type="evidence" value="ECO:0007669"/>
    <property type="project" value="InterPro"/>
</dbReference>
<evidence type="ECO:0000313" key="3">
    <source>
        <dbReference type="Proteomes" id="UP000190626"/>
    </source>
</evidence>
<accession>A0A1V4HS05</accession>
<dbReference type="STRING" id="1469647.BC351_00365"/>
<dbReference type="Gene3D" id="2.10.10.20">
    <property type="entry name" value="Carbohydrate-binding module superfamily 5/12"/>
    <property type="match status" value="1"/>
</dbReference>
<proteinExistence type="predicted"/>
<sequence length="873" mass="95791">MIVKKPSDIAGVNGKSAYELWLDVGNNGTLQDFLNSLTGRSAISYLVELSRWGITQGIPAKPWVNAHYITADNNIQGINNAIQWAYSNGYRHIVMPTGSYAICYPREIVIDKDYMTLDLNGSTFQVLYSSDSKSPFDTVSGSSNFWAWPSPAQSFVFVSAHNSHIINGKIFGERLHRSFTNPSERAIEWTTGVQFTMGSSHCSVNHCEIAHFMGDSIGFKPTAPAEYAEFGLILTVNDLDKNTGAVMAATGNTLVTQMISIPTGIFNVFSITGQGFTRPTGLITKDVGVYYYRADNTFITSIQNQKIYTPMTIPSGAAKYRFLFYEEIDATRTISSQLAIHLKFGLNPHHNLVEWNEIYGNHRGGIQPGGSENIIQYNTIHDIGTPLANGLDIYGKPLFNDPTRYAINQEDFFGDAITIRNNLIYGCFCGILCGIYNATIENNRIYNAGNVGINLYTMLRGVVTNNFIWKSTAAIGLMGAHFSNAHVEISSNTIVGGNAGNWVGDGGYHVVAEKNTLIDVGNFFMSLNDNDMHVFRNNHFKYNSYYSGFPTISVNRMEGCTLDVRGTNQKIVTINSYTLINCSFSLANLRIYGRDPSKREKVTINDCKFSNCILESNVATKAVKLLVSKCKLTDTTLRVANLNTSENPSINVTDSDIFIKTINFLGDPQINTSNGYGIIELERSNIEISNTTGFQYLIKNNYTVVPSTLSFSIKRSNLSYTGSPNLAFVYYSHKGTMKEFISASNKFLNMTLPAEDAGYFIGYDPLIENKAEPSSGYFRVGQTINNVAPTSGGYVGWVCLTTGTASSTGWIAATAYTVGQIVKSNGKVYSCTVAGTSGSTPPSHTSGMSSDGGVTWLFIDTLAVFKQYGAILI</sequence>
<dbReference type="GO" id="GO:0030246">
    <property type="term" value="F:carbohydrate binding"/>
    <property type="evidence" value="ECO:0007669"/>
    <property type="project" value="InterPro"/>
</dbReference>
<dbReference type="Pfam" id="PF02839">
    <property type="entry name" value="CBM_5_12"/>
    <property type="match status" value="1"/>
</dbReference>
<dbReference type="SUPFAM" id="SSF51126">
    <property type="entry name" value="Pectin lyase-like"/>
    <property type="match status" value="1"/>
</dbReference>
<gene>
    <name evidence="2" type="ORF">BC351_00365</name>
</gene>
<keyword evidence="3" id="KW-1185">Reference proteome</keyword>
<protein>
    <recommendedName>
        <fullName evidence="1">Chitin-binding type-3 domain-containing protein</fullName>
    </recommendedName>
</protein>
<dbReference type="Proteomes" id="UP000190626">
    <property type="component" value="Unassembled WGS sequence"/>
</dbReference>
<dbReference type="EMBL" id="MBTG01000001">
    <property type="protein sequence ID" value="OPH61729.1"/>
    <property type="molecule type" value="Genomic_DNA"/>
</dbReference>
<feature type="domain" description="Chitin-binding type-3" evidence="1">
    <location>
        <begin position="810"/>
        <end position="839"/>
    </location>
</feature>
<reference evidence="3" key="1">
    <citation type="submission" date="2016-07" db="EMBL/GenBank/DDBJ databases">
        <authorList>
            <person name="Florea S."/>
            <person name="Webb J.S."/>
            <person name="Jaromczyk J."/>
            <person name="Schardl C.L."/>
        </authorList>
    </citation>
    <scope>NUCLEOTIDE SEQUENCE [LARGE SCALE GENOMIC DNA]</scope>
    <source>
        <strain evidence="3">CY1</strain>
    </source>
</reference>
<dbReference type="Gene3D" id="2.160.20.10">
    <property type="entry name" value="Single-stranded right-handed beta-helix, Pectin lyase-like"/>
    <property type="match status" value="1"/>
</dbReference>
<comment type="caution">
    <text evidence="2">The sequence shown here is derived from an EMBL/GenBank/DDBJ whole genome shotgun (WGS) entry which is preliminary data.</text>
</comment>
<dbReference type="InterPro" id="IPR003610">
    <property type="entry name" value="CBM5/12"/>
</dbReference>
<dbReference type="GO" id="GO:0004553">
    <property type="term" value="F:hydrolase activity, hydrolyzing O-glycosyl compounds"/>
    <property type="evidence" value="ECO:0007669"/>
    <property type="project" value="InterPro"/>
</dbReference>
<dbReference type="SMART" id="SM00710">
    <property type="entry name" value="PbH1"/>
    <property type="match status" value="7"/>
</dbReference>
<evidence type="ECO:0000259" key="1">
    <source>
        <dbReference type="Pfam" id="PF02839"/>
    </source>
</evidence>
<evidence type="ECO:0000313" key="2">
    <source>
        <dbReference type="EMBL" id="OPH61729.1"/>
    </source>
</evidence>
<organism evidence="2 3">
    <name type="scientific">Paenibacillus ferrarius</name>
    <dbReference type="NCBI Taxonomy" id="1469647"/>
    <lineage>
        <taxon>Bacteria</taxon>
        <taxon>Bacillati</taxon>
        <taxon>Bacillota</taxon>
        <taxon>Bacilli</taxon>
        <taxon>Bacillales</taxon>
        <taxon>Paenibacillaceae</taxon>
        <taxon>Paenibacillus</taxon>
    </lineage>
</organism>
<name>A0A1V4HS05_9BACL</name>
<dbReference type="InterPro" id="IPR012334">
    <property type="entry name" value="Pectin_lyas_fold"/>
</dbReference>
<dbReference type="RefSeq" id="WP_079408725.1">
    <property type="nucleotide sequence ID" value="NZ_MBTG01000001.1"/>
</dbReference>